<keyword evidence="2" id="KW-1185">Reference proteome</keyword>
<dbReference type="InParanoid" id="A0A371RL87"/>
<reference evidence="1 2" key="1">
    <citation type="submission" date="2018-08" db="EMBL/GenBank/DDBJ databases">
        <title>Parvularcula sp. SM1705, isolated from surface water of the South Sea China.</title>
        <authorList>
            <person name="Sun L."/>
        </authorList>
    </citation>
    <scope>NUCLEOTIDE SEQUENCE [LARGE SCALE GENOMIC DNA]</scope>
    <source>
        <strain evidence="1 2">SM1705</strain>
    </source>
</reference>
<dbReference type="EMBL" id="QUQO01000001">
    <property type="protein sequence ID" value="RFB06215.1"/>
    <property type="molecule type" value="Genomic_DNA"/>
</dbReference>
<protein>
    <submittedName>
        <fullName evidence="1">Uncharacterized protein</fullName>
    </submittedName>
</protein>
<organism evidence="1 2">
    <name type="scientific">Parvularcula marina</name>
    <dbReference type="NCBI Taxonomy" id="2292771"/>
    <lineage>
        <taxon>Bacteria</taxon>
        <taxon>Pseudomonadati</taxon>
        <taxon>Pseudomonadota</taxon>
        <taxon>Alphaproteobacteria</taxon>
        <taxon>Parvularculales</taxon>
        <taxon>Parvularculaceae</taxon>
        <taxon>Parvularcula</taxon>
    </lineage>
</organism>
<dbReference type="AlphaFoldDB" id="A0A371RL87"/>
<name>A0A371RL87_9PROT</name>
<evidence type="ECO:0000313" key="2">
    <source>
        <dbReference type="Proteomes" id="UP000264589"/>
    </source>
</evidence>
<proteinExistence type="predicted"/>
<sequence>MLHQCNKKIALAVFLAQSASCIVGQELSSREHGVSDMDKKLSERDKIAASLAATARGGALRPEQLRALRALADYASHRFGLTRDELRRLSNMKTTRELSRVFSGGAVAHHLDVFQALKEYYTPLASQCDAWLQPTLHYLFALKQHDDDDEDTSGRFGDAGLLDTQLMRAANLTEKHISDFCARYAGKYRFFRYAADPLEPASGDKFRIIMGTLNILRPTAHQVAPRFEAGFEAARPRGVTEALSETGVVVPFNDMFLIFGIETHHQLTRPIIIYCRDIPWAHNRAFRGIVNRQHSNRSVIASKCLYVRNEYIPEQLLNASLFYLKESDMDFLKDPRLSIDFEDFRNVVESDGRSVLQDSKSY</sequence>
<evidence type="ECO:0000313" key="1">
    <source>
        <dbReference type="EMBL" id="RFB06215.1"/>
    </source>
</evidence>
<comment type="caution">
    <text evidence="1">The sequence shown here is derived from an EMBL/GenBank/DDBJ whole genome shotgun (WGS) entry which is preliminary data.</text>
</comment>
<accession>A0A371RL87</accession>
<gene>
    <name evidence="1" type="ORF">DX908_13635</name>
</gene>
<dbReference type="Proteomes" id="UP000264589">
    <property type="component" value="Unassembled WGS sequence"/>
</dbReference>